<evidence type="ECO:0000313" key="2">
    <source>
        <dbReference type="EMBL" id="GLH72257.1"/>
    </source>
</evidence>
<proteinExistence type="predicted"/>
<reference evidence="2 3" key="1">
    <citation type="journal article" date="2023" name="Antonie Van Leeuwenhoek">
        <title>Mesoterricola silvestris gen. nov., sp. nov., Mesoterricola sediminis sp. nov., Geothrix oryzae sp. nov., Geothrix edaphica sp. nov., Geothrix rubra sp. nov., and Geothrix limicola sp. nov., six novel members of Acidobacteriota isolated from soils.</title>
        <authorList>
            <person name="Itoh H."/>
            <person name="Sugisawa Y."/>
            <person name="Mise K."/>
            <person name="Xu Z."/>
            <person name="Kuniyasu M."/>
            <person name="Ushijima N."/>
            <person name="Kawano K."/>
            <person name="Kobayashi E."/>
            <person name="Shiratori Y."/>
            <person name="Masuda Y."/>
            <person name="Senoo K."/>
        </authorList>
    </citation>
    <scope>NUCLEOTIDE SEQUENCE [LARGE SCALE GENOMIC DNA]</scope>
    <source>
        <strain evidence="2 3">Red804</strain>
    </source>
</reference>
<dbReference type="InterPro" id="IPR029044">
    <property type="entry name" value="Nucleotide-diphossugar_trans"/>
</dbReference>
<dbReference type="Gene3D" id="3.90.550.10">
    <property type="entry name" value="Spore Coat Polysaccharide Biosynthesis Protein SpsA, Chain A"/>
    <property type="match status" value="1"/>
</dbReference>
<organism evidence="2 3">
    <name type="scientific">Geothrix limicola</name>
    <dbReference type="NCBI Taxonomy" id="2927978"/>
    <lineage>
        <taxon>Bacteria</taxon>
        <taxon>Pseudomonadati</taxon>
        <taxon>Acidobacteriota</taxon>
        <taxon>Holophagae</taxon>
        <taxon>Holophagales</taxon>
        <taxon>Holophagaceae</taxon>
        <taxon>Geothrix</taxon>
    </lineage>
</organism>
<dbReference type="EMBL" id="BSDE01000001">
    <property type="protein sequence ID" value="GLH72257.1"/>
    <property type="molecule type" value="Genomic_DNA"/>
</dbReference>
<dbReference type="Proteomes" id="UP001165069">
    <property type="component" value="Unassembled WGS sequence"/>
</dbReference>
<accession>A0ABQ5QC82</accession>
<comment type="caution">
    <text evidence="2">The sequence shown here is derived from an EMBL/GenBank/DDBJ whole genome shotgun (WGS) entry which is preliminary data.</text>
</comment>
<keyword evidence="3" id="KW-1185">Reference proteome</keyword>
<name>A0ABQ5QC82_9BACT</name>
<dbReference type="Pfam" id="PF12804">
    <property type="entry name" value="NTP_transf_3"/>
    <property type="match status" value="1"/>
</dbReference>
<evidence type="ECO:0000259" key="1">
    <source>
        <dbReference type="Pfam" id="PF12804"/>
    </source>
</evidence>
<evidence type="ECO:0000313" key="3">
    <source>
        <dbReference type="Proteomes" id="UP001165069"/>
    </source>
</evidence>
<protein>
    <recommendedName>
        <fullName evidence="1">MobA-like NTP transferase domain-containing protein</fullName>
    </recommendedName>
</protein>
<sequence length="195" mass="21447">MKVGMLLLTGGRGSRMGAPKHNLAHPSGASWGRHLIDVFREVFPEGPVQVLGEPLQDLPELPLVEDPREGPAAALRAWALAPSPAADLWWVVGCDQVRWRADALRAWINQAEALDPAHERWILARSEGMLQPLGGWLPAALRPNLAQARGASLRDLVNALPHLILDSGLEGWRDVDTPEEHTAFQDEVKAWRPSD</sequence>
<gene>
    <name evidence="2" type="ORF">GETHLI_07590</name>
</gene>
<feature type="domain" description="MobA-like NTP transferase" evidence="1">
    <location>
        <begin position="6"/>
        <end position="160"/>
    </location>
</feature>
<dbReference type="InterPro" id="IPR025877">
    <property type="entry name" value="MobA-like_NTP_Trfase"/>
</dbReference>
<dbReference type="SUPFAM" id="SSF53448">
    <property type="entry name" value="Nucleotide-diphospho-sugar transferases"/>
    <property type="match status" value="1"/>
</dbReference>